<dbReference type="PANTHER" id="PTHR16318:SF0">
    <property type="entry name" value="GAMMA-SECRETASE SUBUNIT PEN-2"/>
    <property type="match status" value="1"/>
</dbReference>
<dbReference type="OrthoDB" id="524898at2759"/>
<protein>
    <recommendedName>
        <fullName evidence="3">Gamma-secretase subunit PEN-2</fullName>
    </recommendedName>
</protein>
<feature type="transmembrane region" description="Helical" evidence="8">
    <location>
        <begin position="20"/>
        <end position="38"/>
    </location>
</feature>
<dbReference type="AlphaFoldDB" id="A0A0B1T1V3"/>
<dbReference type="InterPro" id="IPR019379">
    <property type="entry name" value="Gamma_Secretase_Asp_P_PEN2"/>
</dbReference>
<gene>
    <name evidence="9" type="ORF">OESDEN_10408</name>
</gene>
<comment type="similarity">
    <text evidence="2">Belongs to the PEN-2 family.</text>
</comment>
<dbReference type="GO" id="GO:0007219">
    <property type="term" value="P:Notch signaling pathway"/>
    <property type="evidence" value="ECO:0007669"/>
    <property type="project" value="UniProtKB-KW"/>
</dbReference>
<reference evidence="9 10" key="1">
    <citation type="submission" date="2014-03" db="EMBL/GenBank/DDBJ databases">
        <title>Draft genome of the hookworm Oesophagostomum dentatum.</title>
        <authorList>
            <person name="Mitreva M."/>
        </authorList>
    </citation>
    <scope>NUCLEOTIDE SEQUENCE [LARGE SCALE GENOMIC DNA]</scope>
    <source>
        <strain evidence="9 10">OD-Hann</strain>
    </source>
</reference>
<keyword evidence="5" id="KW-0914">Notch signaling pathway</keyword>
<dbReference type="EMBL" id="KN553803">
    <property type="protein sequence ID" value="KHJ89762.1"/>
    <property type="molecule type" value="Genomic_DNA"/>
</dbReference>
<keyword evidence="10" id="KW-1185">Reference proteome</keyword>
<evidence type="ECO:0000256" key="6">
    <source>
        <dbReference type="ARBA" id="ARBA00022989"/>
    </source>
</evidence>
<proteinExistence type="inferred from homology"/>
<evidence type="ECO:0000256" key="2">
    <source>
        <dbReference type="ARBA" id="ARBA00009607"/>
    </source>
</evidence>
<dbReference type="Pfam" id="PF10251">
    <property type="entry name" value="PEN-2"/>
    <property type="match status" value="1"/>
</dbReference>
<evidence type="ECO:0000256" key="5">
    <source>
        <dbReference type="ARBA" id="ARBA00022976"/>
    </source>
</evidence>
<evidence type="ECO:0000256" key="8">
    <source>
        <dbReference type="SAM" id="Phobius"/>
    </source>
</evidence>
<dbReference type="PANTHER" id="PTHR16318">
    <property type="entry name" value="GAMMA-SECRETASE SUBUNIT PEN-2"/>
    <property type="match status" value="1"/>
</dbReference>
<evidence type="ECO:0000313" key="10">
    <source>
        <dbReference type="Proteomes" id="UP000053660"/>
    </source>
</evidence>
<dbReference type="GO" id="GO:0070765">
    <property type="term" value="C:gamma-secretase complex"/>
    <property type="evidence" value="ECO:0007669"/>
    <property type="project" value="TreeGrafter"/>
</dbReference>
<accession>A0A0B1T1V3</accession>
<feature type="transmembrane region" description="Helical" evidence="8">
    <location>
        <begin position="58"/>
        <end position="78"/>
    </location>
</feature>
<evidence type="ECO:0000256" key="1">
    <source>
        <dbReference type="ARBA" id="ARBA00004141"/>
    </source>
</evidence>
<name>A0A0B1T1V3_OESDE</name>
<dbReference type="GO" id="GO:0007220">
    <property type="term" value="P:Notch receptor processing"/>
    <property type="evidence" value="ECO:0007669"/>
    <property type="project" value="TreeGrafter"/>
</dbReference>
<organism evidence="9 10">
    <name type="scientific">Oesophagostomum dentatum</name>
    <name type="common">Nodular worm</name>
    <dbReference type="NCBI Taxonomy" id="61180"/>
    <lineage>
        <taxon>Eukaryota</taxon>
        <taxon>Metazoa</taxon>
        <taxon>Ecdysozoa</taxon>
        <taxon>Nematoda</taxon>
        <taxon>Chromadorea</taxon>
        <taxon>Rhabditida</taxon>
        <taxon>Rhabditina</taxon>
        <taxon>Rhabditomorpha</taxon>
        <taxon>Strongyloidea</taxon>
        <taxon>Strongylidae</taxon>
        <taxon>Oesophagostomum</taxon>
    </lineage>
</organism>
<evidence type="ECO:0000256" key="3">
    <source>
        <dbReference type="ARBA" id="ARBA00018306"/>
    </source>
</evidence>
<evidence type="ECO:0000313" key="9">
    <source>
        <dbReference type="EMBL" id="KHJ89762.1"/>
    </source>
</evidence>
<dbReference type="Proteomes" id="UP000053660">
    <property type="component" value="Unassembled WGS sequence"/>
</dbReference>
<keyword evidence="7 8" id="KW-0472">Membrane</keyword>
<keyword evidence="6 8" id="KW-1133">Transmembrane helix</keyword>
<sequence length="101" mass="12018">MDKSKMNEATKIDLCRKYFIIGLFLLPLVWLTNFIWFFADAFCRPASSTNHTIRKYVILSGLGVVFWFVVVFTWEFVFQTYRRQGLVWADYLTFIFPVGRV</sequence>
<evidence type="ECO:0000256" key="4">
    <source>
        <dbReference type="ARBA" id="ARBA00022692"/>
    </source>
</evidence>
<evidence type="ECO:0000256" key="7">
    <source>
        <dbReference type="ARBA" id="ARBA00023136"/>
    </source>
</evidence>
<keyword evidence="4 8" id="KW-0812">Transmembrane</keyword>
<comment type="subcellular location">
    <subcellularLocation>
        <location evidence="1">Membrane</location>
        <topology evidence="1">Multi-pass membrane protein</topology>
    </subcellularLocation>
</comment>